<proteinExistence type="predicted"/>
<dbReference type="Pfam" id="PF11312">
    <property type="entry name" value="Methyltransf_34"/>
    <property type="match status" value="1"/>
</dbReference>
<protein>
    <submittedName>
        <fullName evidence="1">Uncharacterized protein</fullName>
    </submittedName>
</protein>
<sequence length="370" mass="40267">RQQQVTLDIFKATFADVLNSDSFSANLQAIKQALFERDFAKAFPGTDDDKKRLLAVYAARYSPTRALCYATLLASLHRQQHLQGVISTVIDDDGEEEVAQEETSKQLNLLCIGGGAAELVAFGSFLSQLRGGSSPLLSPDFSSDDNNDNTSPDSLSGSITLLDSAAWGPVISDLQHTLITPPPISKFASAAAKEAHRPIIPPPNFSATFMQQDVLSLDRDGLSNIITTTNKANPHAPLLVTLLFTLNELFTSGGIGKTTAFLLHLTAVIPLGSLLLVVDSPGSYSTTKVGSKKEKDDAAGGDAKRYPMQWLLDRIMLATAREPVKGRRWTKLEDNDSAWFRLAVGNTLTYPIPLEDMRYQLHLYRADDAS</sequence>
<gene>
    <name evidence="1" type="ORF">B0T17DRAFT_466463</name>
</gene>
<evidence type="ECO:0000313" key="1">
    <source>
        <dbReference type="EMBL" id="KAK0616025.1"/>
    </source>
</evidence>
<evidence type="ECO:0000313" key="2">
    <source>
        <dbReference type="Proteomes" id="UP001174934"/>
    </source>
</evidence>
<dbReference type="EMBL" id="JAULSR010000006">
    <property type="protein sequence ID" value="KAK0616025.1"/>
    <property type="molecule type" value="Genomic_DNA"/>
</dbReference>
<dbReference type="InterPro" id="IPR021463">
    <property type="entry name" value="Methyltransf_34"/>
</dbReference>
<organism evidence="1 2">
    <name type="scientific">Bombardia bombarda</name>
    <dbReference type="NCBI Taxonomy" id="252184"/>
    <lineage>
        <taxon>Eukaryota</taxon>
        <taxon>Fungi</taxon>
        <taxon>Dikarya</taxon>
        <taxon>Ascomycota</taxon>
        <taxon>Pezizomycotina</taxon>
        <taxon>Sordariomycetes</taxon>
        <taxon>Sordariomycetidae</taxon>
        <taxon>Sordariales</taxon>
        <taxon>Lasiosphaeriaceae</taxon>
        <taxon>Bombardia</taxon>
    </lineage>
</organism>
<feature type="non-terminal residue" evidence="1">
    <location>
        <position position="1"/>
    </location>
</feature>
<dbReference type="Proteomes" id="UP001174934">
    <property type="component" value="Unassembled WGS sequence"/>
</dbReference>
<reference evidence="1" key="1">
    <citation type="submission" date="2023-06" db="EMBL/GenBank/DDBJ databases">
        <title>Genome-scale phylogeny and comparative genomics of the fungal order Sordariales.</title>
        <authorList>
            <consortium name="Lawrence Berkeley National Laboratory"/>
            <person name="Hensen N."/>
            <person name="Bonometti L."/>
            <person name="Westerberg I."/>
            <person name="Brannstrom I.O."/>
            <person name="Guillou S."/>
            <person name="Cros-Aarteil S."/>
            <person name="Calhoun S."/>
            <person name="Haridas S."/>
            <person name="Kuo A."/>
            <person name="Mondo S."/>
            <person name="Pangilinan J."/>
            <person name="Riley R."/>
            <person name="LaButti K."/>
            <person name="Andreopoulos B."/>
            <person name="Lipzen A."/>
            <person name="Chen C."/>
            <person name="Yanf M."/>
            <person name="Daum C."/>
            <person name="Ng V."/>
            <person name="Clum A."/>
            <person name="Steindorff A."/>
            <person name="Ohm R."/>
            <person name="Martin F."/>
            <person name="Silar P."/>
            <person name="Natvig D."/>
            <person name="Lalanne C."/>
            <person name="Gautier V."/>
            <person name="Ament-velasquez S.L."/>
            <person name="Kruys A."/>
            <person name="Hutchinson M.I."/>
            <person name="Powell A.J."/>
            <person name="Barry K."/>
            <person name="Miller A.N."/>
            <person name="Grigoriev I.V."/>
            <person name="Debuchy R."/>
            <person name="Gladieux P."/>
            <person name="Thoren M.H."/>
            <person name="Johannesson H."/>
        </authorList>
    </citation>
    <scope>NUCLEOTIDE SEQUENCE</scope>
    <source>
        <strain evidence="1">SMH3391-2</strain>
    </source>
</reference>
<name>A0AA40BWB9_9PEZI</name>
<feature type="non-terminal residue" evidence="1">
    <location>
        <position position="370"/>
    </location>
</feature>
<keyword evidence="2" id="KW-1185">Reference proteome</keyword>
<accession>A0AA40BWB9</accession>
<dbReference type="AlphaFoldDB" id="A0AA40BWB9"/>
<comment type="caution">
    <text evidence="1">The sequence shown here is derived from an EMBL/GenBank/DDBJ whole genome shotgun (WGS) entry which is preliminary data.</text>
</comment>